<dbReference type="Proteomes" id="UP000276133">
    <property type="component" value="Unassembled WGS sequence"/>
</dbReference>
<sequence>MEKFNLLIQHEFKSSSLLRGFGKVYKKICVILELGLSSRFDLTPICRRLRQMGVIYSWRKKQICYK</sequence>
<evidence type="ECO:0000313" key="1">
    <source>
        <dbReference type="EMBL" id="RMZ98824.1"/>
    </source>
</evidence>
<gene>
    <name evidence="1" type="ORF">BpHYR1_036936</name>
</gene>
<comment type="caution">
    <text evidence="1">The sequence shown here is derived from an EMBL/GenBank/DDBJ whole genome shotgun (WGS) entry which is preliminary data.</text>
</comment>
<name>A0A3M7PJC4_BRAPC</name>
<dbReference type="EMBL" id="REGN01010541">
    <property type="protein sequence ID" value="RMZ98824.1"/>
    <property type="molecule type" value="Genomic_DNA"/>
</dbReference>
<organism evidence="1 2">
    <name type="scientific">Brachionus plicatilis</name>
    <name type="common">Marine rotifer</name>
    <name type="synonym">Brachionus muelleri</name>
    <dbReference type="NCBI Taxonomy" id="10195"/>
    <lineage>
        <taxon>Eukaryota</taxon>
        <taxon>Metazoa</taxon>
        <taxon>Spiralia</taxon>
        <taxon>Gnathifera</taxon>
        <taxon>Rotifera</taxon>
        <taxon>Eurotatoria</taxon>
        <taxon>Monogononta</taxon>
        <taxon>Pseudotrocha</taxon>
        <taxon>Ploima</taxon>
        <taxon>Brachionidae</taxon>
        <taxon>Brachionus</taxon>
    </lineage>
</organism>
<accession>A0A3M7PJC4</accession>
<dbReference type="AlphaFoldDB" id="A0A3M7PJC4"/>
<proteinExistence type="predicted"/>
<protein>
    <submittedName>
        <fullName evidence="1">Uncharacterized protein</fullName>
    </submittedName>
</protein>
<reference evidence="1 2" key="1">
    <citation type="journal article" date="2018" name="Sci. Rep.">
        <title>Genomic signatures of local adaptation to the degree of environmental predictability in rotifers.</title>
        <authorList>
            <person name="Franch-Gras L."/>
            <person name="Hahn C."/>
            <person name="Garcia-Roger E.M."/>
            <person name="Carmona M.J."/>
            <person name="Serra M."/>
            <person name="Gomez A."/>
        </authorList>
    </citation>
    <scope>NUCLEOTIDE SEQUENCE [LARGE SCALE GENOMIC DNA]</scope>
    <source>
        <strain evidence="1">HYR1</strain>
    </source>
</reference>
<keyword evidence="2" id="KW-1185">Reference proteome</keyword>
<evidence type="ECO:0000313" key="2">
    <source>
        <dbReference type="Proteomes" id="UP000276133"/>
    </source>
</evidence>